<evidence type="ECO:0000313" key="3">
    <source>
        <dbReference type="EMBL" id="MDQ0197457.1"/>
    </source>
</evidence>
<keyword evidence="2" id="KW-1133">Transmembrane helix</keyword>
<evidence type="ECO:0000256" key="1">
    <source>
        <dbReference type="SAM" id="MobiDB-lite"/>
    </source>
</evidence>
<evidence type="ECO:0000313" key="4">
    <source>
        <dbReference type="Proteomes" id="UP001224122"/>
    </source>
</evidence>
<accession>A0ABT9XR88</accession>
<gene>
    <name evidence="3" type="ORF">J2S10_000562</name>
</gene>
<comment type="caution">
    <text evidence="3">The sequence shown here is derived from an EMBL/GenBank/DDBJ whole genome shotgun (WGS) entry which is preliminary data.</text>
</comment>
<feature type="transmembrane region" description="Helical" evidence="2">
    <location>
        <begin position="43"/>
        <end position="61"/>
    </location>
</feature>
<evidence type="ECO:0000256" key="2">
    <source>
        <dbReference type="SAM" id="Phobius"/>
    </source>
</evidence>
<sequence length="397" mass="44521">MKRSEWSDKQLEELLRQLPNIQDHRNPRDIYQNLSLKKRNYRLLLPGIATAAVLVIILILAPKLMSGPQYSSDQAGKEQYTVDKKFSLSEKNKDLTKESKQDSTSKSTEKSIPKMSKLMVASTGLKTAVYDEEVGNGTVLTYWIPDPQAQILIPVSTIIHGHKDKSWLTLFTENMAGLTEKDWGLSDYYPVNATFKLDDKENSVVVDVPANNPYMQGETSVINFVNVIKKDVSSNSKVRKIKLSTNGQPGIQLGQYGEKKELNIETDKNHAYLFYIPVGKDIPLLAPSLNMFKDIKSALEAMKTGQPEIGLKASLNQAFQLKYTAIKDGTLFVTIDKNTKMEDNPNVIYSLEALLLTAKEFGVNMVKVENAPINQVGRFDLTKKIKVPVAPNLRNIQ</sequence>
<name>A0ABT9XR88_9BACI</name>
<keyword evidence="2" id="KW-0812">Transmembrane</keyword>
<keyword evidence="2" id="KW-0472">Membrane</keyword>
<keyword evidence="4" id="KW-1185">Reference proteome</keyword>
<proteinExistence type="predicted"/>
<evidence type="ECO:0008006" key="5">
    <source>
        <dbReference type="Google" id="ProtNLM"/>
    </source>
</evidence>
<organism evidence="3 4">
    <name type="scientific">Neobacillus ginsengisoli</name>
    <dbReference type="NCBI Taxonomy" id="904295"/>
    <lineage>
        <taxon>Bacteria</taxon>
        <taxon>Bacillati</taxon>
        <taxon>Bacillota</taxon>
        <taxon>Bacilli</taxon>
        <taxon>Bacillales</taxon>
        <taxon>Bacillaceae</taxon>
        <taxon>Neobacillus</taxon>
    </lineage>
</organism>
<dbReference type="Proteomes" id="UP001224122">
    <property type="component" value="Unassembled WGS sequence"/>
</dbReference>
<reference evidence="3 4" key="1">
    <citation type="submission" date="2023-07" db="EMBL/GenBank/DDBJ databases">
        <title>Genomic Encyclopedia of Type Strains, Phase IV (KMG-IV): sequencing the most valuable type-strain genomes for metagenomic binning, comparative biology and taxonomic classification.</title>
        <authorList>
            <person name="Goeker M."/>
        </authorList>
    </citation>
    <scope>NUCLEOTIDE SEQUENCE [LARGE SCALE GENOMIC DNA]</scope>
    <source>
        <strain evidence="3 4">DSM 27594</strain>
    </source>
</reference>
<feature type="region of interest" description="Disordered" evidence="1">
    <location>
        <begin position="92"/>
        <end position="111"/>
    </location>
</feature>
<protein>
    <recommendedName>
        <fullName evidence="5">Negative regulator of sigma-X activity</fullName>
    </recommendedName>
</protein>
<dbReference type="EMBL" id="JAUSTW010000001">
    <property type="protein sequence ID" value="MDQ0197457.1"/>
    <property type="molecule type" value="Genomic_DNA"/>
</dbReference>
<dbReference type="RefSeq" id="WP_307404214.1">
    <property type="nucleotide sequence ID" value="NZ_JAUSTW010000001.1"/>
</dbReference>